<gene>
    <name evidence="2" type="ORF">Rhe02_14780</name>
</gene>
<evidence type="ECO:0000313" key="2">
    <source>
        <dbReference type="EMBL" id="GIH03411.1"/>
    </source>
</evidence>
<organism evidence="2 3">
    <name type="scientific">Rhizocola hellebori</name>
    <dbReference type="NCBI Taxonomy" id="1392758"/>
    <lineage>
        <taxon>Bacteria</taxon>
        <taxon>Bacillati</taxon>
        <taxon>Actinomycetota</taxon>
        <taxon>Actinomycetes</taxon>
        <taxon>Micromonosporales</taxon>
        <taxon>Micromonosporaceae</taxon>
        <taxon>Rhizocola</taxon>
    </lineage>
</organism>
<dbReference type="GO" id="GO:0005975">
    <property type="term" value="P:carbohydrate metabolic process"/>
    <property type="evidence" value="ECO:0007669"/>
    <property type="project" value="UniProtKB-ARBA"/>
</dbReference>
<dbReference type="InterPro" id="IPR030916">
    <property type="entry name" value="ELWxxDGT_rpt"/>
</dbReference>
<dbReference type="Proteomes" id="UP000612899">
    <property type="component" value="Unassembled WGS sequence"/>
</dbReference>
<dbReference type="AlphaFoldDB" id="A0A8J3Q4V4"/>
<protein>
    <recommendedName>
        <fullName evidence="1">Bacterial Ig-like domain-containing protein</fullName>
    </recommendedName>
</protein>
<dbReference type="InterPro" id="IPR044016">
    <property type="entry name" value="Big_13"/>
</dbReference>
<proteinExistence type="predicted"/>
<comment type="caution">
    <text evidence="2">The sequence shown here is derived from an EMBL/GenBank/DDBJ whole genome shotgun (WGS) entry which is preliminary data.</text>
</comment>
<dbReference type="Gene3D" id="2.60.40.10">
    <property type="entry name" value="Immunoglobulins"/>
    <property type="match status" value="1"/>
</dbReference>
<name>A0A8J3Q4V4_9ACTN</name>
<accession>A0A8J3Q4V4</accession>
<dbReference type="EMBL" id="BONY01000007">
    <property type="protein sequence ID" value="GIH03411.1"/>
    <property type="molecule type" value="Genomic_DNA"/>
</dbReference>
<keyword evidence="3" id="KW-1185">Reference proteome</keyword>
<evidence type="ECO:0000313" key="3">
    <source>
        <dbReference type="Proteomes" id="UP000612899"/>
    </source>
</evidence>
<sequence>MKDIRPGAQSSHPFSLANVNGTLFFQASDDMHPSGLWKSDGTAAGTVLVADLAMQSPAYLTNVNGTLYFQASDGVHGYELWKSDGTTAGTVMVADINPGADSLYPSALTNVNGTLYLRGWDAEGSELWKSDGTAAGTVKVKDIRPGGNGSFPTHLTDFNGTLYFQADDGLNGAELWKSDGTADGTVMAADIFTGSSSYPEQFANVNGTLFFRALGNEAESYELWKSDGTAAGTVKVKDIRPGTYMSSNASYLTNFNGMLYFQANDGVNGAELWKSDGTAAGTVMVANINALGDSSPSWLATSNGLLYFSANDGAYGNELWKSDGTAAGTALVADIYPSGDSYAVSLTDVNGMLFFQANDGVHGNELWRRGVNDSIAPTVNPPTWSSNPLAHGQNTTLSTVVTDDDNDVESVMYTIDGGTPQSMTQTVANGTWKATFGSELSIGTYNITITATDQAGNSSASVTSTLTVLDQTPPTVTGHADRSPTSFGWFNAPVVINWTSNDPAPSSGTPTVPSPTTISADGANQPVTSGLSCDPAGNCATGQYIASIDQAAPSVTYSLGPAPNGEGWNNTDVTVTFTCADGLSGIATCSGPVTVATNSAAQTVFGTALDKAGNGTAIEITIKLDKTAPSITATPYPAANGQGWNNTDVAIVFACSDNLSGLANCSNSFALATEGANQTVSGQAIDRAGNTATATLSINIDKTAPTMGTPAWTVNPKPVDTPSSPVPSTLSVPAADSLAGVTRGEYFIGPDPGIGIATPMPFASGNLTAALGSQLPVGVYDIGIRALDNAGNWTAVITTMLVVYDPVTALGITGKNKKDLVPRLANGDHLPGLISNTQNDTADYGFTIDYRNGSLDPRNDFHFKYTTGSQCNSSNPQNCHSLTLDATTVAWLVIDQTNSSRGRFQGTATVTTDGATTSNVFTVEGIDGDRLSSADDHFLLKIFAANTNPDTATPLYQASGSLAKGNSIRIR</sequence>
<reference evidence="2" key="1">
    <citation type="submission" date="2021-01" db="EMBL/GenBank/DDBJ databases">
        <title>Whole genome shotgun sequence of Rhizocola hellebori NBRC 109834.</title>
        <authorList>
            <person name="Komaki H."/>
            <person name="Tamura T."/>
        </authorList>
    </citation>
    <scope>NUCLEOTIDE SEQUENCE</scope>
    <source>
        <strain evidence="2">NBRC 109834</strain>
    </source>
</reference>
<dbReference type="InterPro" id="IPR013783">
    <property type="entry name" value="Ig-like_fold"/>
</dbReference>
<dbReference type="Pfam" id="PF19077">
    <property type="entry name" value="Big_13"/>
    <property type="match status" value="1"/>
</dbReference>
<dbReference type="NCBIfam" id="TIGR04534">
    <property type="entry name" value="ELWxxDGT_rpt"/>
    <property type="match status" value="4"/>
</dbReference>
<evidence type="ECO:0000259" key="1">
    <source>
        <dbReference type="Pfam" id="PF19077"/>
    </source>
</evidence>
<feature type="domain" description="Bacterial Ig-like" evidence="1">
    <location>
        <begin position="394"/>
        <end position="468"/>
    </location>
</feature>